<dbReference type="Pfam" id="PF00096">
    <property type="entry name" value="zf-C2H2"/>
    <property type="match status" value="1"/>
</dbReference>
<evidence type="ECO:0000313" key="15">
    <source>
        <dbReference type="Proteomes" id="UP001158576"/>
    </source>
</evidence>
<name>A0ABN7RYL8_OIKDI</name>
<feature type="region of interest" description="Disordered" evidence="12">
    <location>
        <begin position="464"/>
        <end position="503"/>
    </location>
</feature>
<accession>A0ABN7RYL8</accession>
<feature type="domain" description="C2H2-type" evidence="13">
    <location>
        <begin position="138"/>
        <end position="166"/>
    </location>
</feature>
<evidence type="ECO:0000256" key="7">
    <source>
        <dbReference type="ARBA" id="ARBA00023242"/>
    </source>
</evidence>
<feature type="region of interest" description="Disordered" evidence="12">
    <location>
        <begin position="86"/>
        <end position="111"/>
    </location>
</feature>
<dbReference type="PROSITE" id="PS50157">
    <property type="entry name" value="ZINC_FINGER_C2H2_2"/>
    <property type="match status" value="2"/>
</dbReference>
<sequence>MADTQPANISMYQDFLMKFAQQQQSPLQKNLLQTNPLLHQMQQQMQRDRATNERNSVGENSAESVSPVSSGAPATSRDLLNALAEQKLPTLMKQETPKTPRRNDQKEQHKCPKCDYMTPWKSSIATHMKLKHSNERPWRCDICSKAYKLKHHLKAHMEGSHASEKPYQCKLCVFSCIDSRTLNKHMFNKHGRQNPLKHGSGMLGGAGGPMRGRVLPNMLPMSRPYDPTGFTNPWARKDMGLGRLPNHLAGLNPGLMGNPMDNPMVNPISSDPAALMAQIQKNQEMFAAAQAQENALNNPMLTPNSMLLQLAASMQRQLQNRLQQQAQTSIAGPIPTTSPLPMPFSAGQMQPQPVASPPTQAIVQEVVSNTGTPAGSRPGSVVGSNPEEAQVIVKTESVDEDGPSTSPAIVTPENNDINGNTEIPPPALTPRSTASGQEVVVEPASPLGEDSGLQIADQTIATEASEARSASVKSEKIDDGAKSTHSVHSNASASRKRKLEDPGIGHMMSEQLLQQRLAQAARPNIPFPFGLSQFQARERRPSGGSSDELSPPAARAALGAQMHASMALQRMQGGDFFSQLAQLQQLMGANQNAPMQPSRCEQCQITFPDPIMYMAHVDMHKNPAIHPFQCSRCNHMCKDRTEFFLHFRNNEHQEH</sequence>
<feature type="compositionally biased region" description="Basic and acidic residues" evidence="12">
    <location>
        <begin position="95"/>
        <end position="111"/>
    </location>
</feature>
<feature type="compositionally biased region" description="Polar residues" evidence="12">
    <location>
        <begin position="403"/>
        <end position="421"/>
    </location>
</feature>
<dbReference type="SUPFAM" id="SSF57667">
    <property type="entry name" value="beta-beta-alpha zinc fingers"/>
    <property type="match status" value="2"/>
</dbReference>
<keyword evidence="15" id="KW-1185">Reference proteome</keyword>
<dbReference type="SMART" id="SM00355">
    <property type="entry name" value="ZnF_C2H2"/>
    <property type="match status" value="5"/>
</dbReference>
<evidence type="ECO:0000256" key="11">
    <source>
        <dbReference type="PROSITE-ProRule" id="PRU00042"/>
    </source>
</evidence>
<keyword evidence="4 11" id="KW-0863">Zinc-finger</keyword>
<evidence type="ECO:0000256" key="3">
    <source>
        <dbReference type="ARBA" id="ARBA00022737"/>
    </source>
</evidence>
<proteinExistence type="inferred from homology"/>
<keyword evidence="3" id="KW-0677">Repeat</keyword>
<protein>
    <recommendedName>
        <fullName evidence="9">Zinc finger protein Pegasus</fullName>
    </recommendedName>
    <alternativeName>
        <fullName evidence="10">Ikaros family zinc finger protein 5</fullName>
    </alternativeName>
</protein>
<evidence type="ECO:0000256" key="5">
    <source>
        <dbReference type="ARBA" id="ARBA00022833"/>
    </source>
</evidence>
<evidence type="ECO:0000256" key="9">
    <source>
        <dbReference type="ARBA" id="ARBA00040442"/>
    </source>
</evidence>
<dbReference type="EMBL" id="OU015568">
    <property type="protein sequence ID" value="CAG5088713.1"/>
    <property type="molecule type" value="Genomic_DNA"/>
</dbReference>
<evidence type="ECO:0000256" key="10">
    <source>
        <dbReference type="ARBA" id="ARBA00043251"/>
    </source>
</evidence>
<comment type="subcellular location">
    <subcellularLocation>
        <location evidence="1">Nucleus</location>
    </subcellularLocation>
</comment>
<keyword evidence="5" id="KW-0862">Zinc</keyword>
<organism evidence="14 15">
    <name type="scientific">Oikopleura dioica</name>
    <name type="common">Tunicate</name>
    <dbReference type="NCBI Taxonomy" id="34765"/>
    <lineage>
        <taxon>Eukaryota</taxon>
        <taxon>Metazoa</taxon>
        <taxon>Chordata</taxon>
        <taxon>Tunicata</taxon>
        <taxon>Appendicularia</taxon>
        <taxon>Copelata</taxon>
        <taxon>Oikopleuridae</taxon>
        <taxon>Oikopleura</taxon>
    </lineage>
</organism>
<feature type="compositionally biased region" description="Basic and acidic residues" evidence="12">
    <location>
        <begin position="473"/>
        <end position="482"/>
    </location>
</feature>
<dbReference type="InterPro" id="IPR013087">
    <property type="entry name" value="Znf_C2H2_type"/>
</dbReference>
<feature type="domain" description="C2H2-type" evidence="13">
    <location>
        <begin position="109"/>
        <end position="137"/>
    </location>
</feature>
<dbReference type="InterPro" id="IPR036236">
    <property type="entry name" value="Znf_C2H2_sf"/>
</dbReference>
<reference evidence="14 15" key="1">
    <citation type="submission" date="2021-04" db="EMBL/GenBank/DDBJ databases">
        <authorList>
            <person name="Bliznina A."/>
        </authorList>
    </citation>
    <scope>NUCLEOTIDE SEQUENCE [LARGE SCALE GENOMIC DNA]</scope>
</reference>
<evidence type="ECO:0000256" key="4">
    <source>
        <dbReference type="ARBA" id="ARBA00022771"/>
    </source>
</evidence>
<keyword evidence="7" id="KW-0539">Nucleus</keyword>
<evidence type="ECO:0000256" key="1">
    <source>
        <dbReference type="ARBA" id="ARBA00004123"/>
    </source>
</evidence>
<evidence type="ECO:0000313" key="14">
    <source>
        <dbReference type="EMBL" id="CAG5088713.1"/>
    </source>
</evidence>
<keyword evidence="2" id="KW-0479">Metal-binding</keyword>
<feature type="compositionally biased region" description="Polar residues" evidence="12">
    <location>
        <begin position="483"/>
        <end position="493"/>
    </location>
</feature>
<dbReference type="PANTHER" id="PTHR24404:SF55">
    <property type="entry name" value="ZINC FINGER PROTEIN PEGASUS"/>
    <property type="match status" value="1"/>
</dbReference>
<dbReference type="PANTHER" id="PTHR24404">
    <property type="entry name" value="ZINC FINGER PROTEIN"/>
    <property type="match status" value="1"/>
</dbReference>
<dbReference type="InterPro" id="IPR050589">
    <property type="entry name" value="Ikaros_C2H2-ZF"/>
</dbReference>
<feature type="region of interest" description="Disordered" evidence="12">
    <location>
        <begin position="41"/>
        <end position="74"/>
    </location>
</feature>
<dbReference type="Proteomes" id="UP001158576">
    <property type="component" value="Chromosome PAR"/>
</dbReference>
<feature type="compositionally biased region" description="Polar residues" evidence="12">
    <location>
        <begin position="53"/>
        <end position="73"/>
    </location>
</feature>
<dbReference type="Gene3D" id="3.30.160.60">
    <property type="entry name" value="Classic Zinc Finger"/>
    <property type="match status" value="2"/>
</dbReference>
<evidence type="ECO:0000256" key="12">
    <source>
        <dbReference type="SAM" id="MobiDB-lite"/>
    </source>
</evidence>
<comment type="similarity">
    <text evidence="8">Belongs to the Ikaros C2H2-type zinc-finger protein family.</text>
</comment>
<dbReference type="PROSITE" id="PS00028">
    <property type="entry name" value="ZINC_FINGER_C2H2_1"/>
    <property type="match status" value="4"/>
</dbReference>
<evidence type="ECO:0000256" key="6">
    <source>
        <dbReference type="ARBA" id="ARBA00023125"/>
    </source>
</evidence>
<evidence type="ECO:0000256" key="8">
    <source>
        <dbReference type="ARBA" id="ARBA00038390"/>
    </source>
</evidence>
<evidence type="ECO:0000256" key="2">
    <source>
        <dbReference type="ARBA" id="ARBA00022723"/>
    </source>
</evidence>
<evidence type="ECO:0000259" key="13">
    <source>
        <dbReference type="PROSITE" id="PS50157"/>
    </source>
</evidence>
<gene>
    <name evidence="14" type="ORF">OKIOD_LOCUS3501</name>
</gene>
<keyword evidence="6" id="KW-0238">DNA-binding</keyword>
<feature type="region of interest" description="Disordered" evidence="12">
    <location>
        <begin position="396"/>
        <end position="439"/>
    </location>
</feature>